<dbReference type="Pfam" id="PF02604">
    <property type="entry name" value="PhdYeFM_antitox"/>
    <property type="match status" value="1"/>
</dbReference>
<proteinExistence type="inferred from homology"/>
<dbReference type="RefSeq" id="WP_147845282.1">
    <property type="nucleotide sequence ID" value="NZ_VDUZ01000002.1"/>
</dbReference>
<comment type="similarity">
    <text evidence="1 2">Belongs to the phD/YefM antitoxin family.</text>
</comment>
<dbReference type="InterPro" id="IPR036165">
    <property type="entry name" value="YefM-like_sf"/>
</dbReference>
<dbReference type="OrthoDB" id="165038at2"/>
<dbReference type="Proteomes" id="UP000321638">
    <property type="component" value="Unassembled WGS sequence"/>
</dbReference>
<comment type="function">
    <text evidence="2">Antitoxin component of a type II toxin-antitoxin (TA) system.</text>
</comment>
<name>A0A5C8PUM3_9HYPH</name>
<protein>
    <recommendedName>
        <fullName evidence="2">Antitoxin</fullName>
    </recommendedName>
</protein>
<reference evidence="3 4" key="1">
    <citation type="submission" date="2019-06" db="EMBL/GenBank/DDBJ databases">
        <title>New taxonomy in bacterial strain CC-CFT640, isolated from vineyard.</title>
        <authorList>
            <person name="Lin S.-Y."/>
            <person name="Tsai C.-F."/>
            <person name="Young C.-C."/>
        </authorList>
    </citation>
    <scope>NUCLEOTIDE SEQUENCE [LARGE SCALE GENOMIC DNA]</scope>
    <source>
        <strain evidence="3 4">CC-CFT640</strain>
    </source>
</reference>
<evidence type="ECO:0000313" key="4">
    <source>
        <dbReference type="Proteomes" id="UP000321638"/>
    </source>
</evidence>
<sequence>MRVSTAEFIKNYGSLADHALIEPVTITKNGRDRLVLLSANEYERLRRRDQRAFAAEELNEAELDAIARAEVPAEHGPLDDELKDWRP</sequence>
<gene>
    <name evidence="3" type="ORF">FHP25_02345</name>
</gene>
<organism evidence="3 4">
    <name type="scientific">Vineibacter terrae</name>
    <dbReference type="NCBI Taxonomy" id="2586908"/>
    <lineage>
        <taxon>Bacteria</taxon>
        <taxon>Pseudomonadati</taxon>
        <taxon>Pseudomonadota</taxon>
        <taxon>Alphaproteobacteria</taxon>
        <taxon>Hyphomicrobiales</taxon>
        <taxon>Vineibacter</taxon>
    </lineage>
</organism>
<accession>A0A5C8PUM3</accession>
<comment type="caution">
    <text evidence="3">The sequence shown here is derived from an EMBL/GenBank/DDBJ whole genome shotgun (WGS) entry which is preliminary data.</text>
</comment>
<evidence type="ECO:0000313" key="3">
    <source>
        <dbReference type="EMBL" id="TXL81927.1"/>
    </source>
</evidence>
<dbReference type="AlphaFoldDB" id="A0A5C8PUM3"/>
<dbReference type="SUPFAM" id="SSF143120">
    <property type="entry name" value="YefM-like"/>
    <property type="match status" value="1"/>
</dbReference>
<keyword evidence="4" id="KW-1185">Reference proteome</keyword>
<dbReference type="EMBL" id="VDUZ01000002">
    <property type="protein sequence ID" value="TXL81927.1"/>
    <property type="molecule type" value="Genomic_DNA"/>
</dbReference>
<dbReference type="NCBIfam" id="TIGR01552">
    <property type="entry name" value="phd_fam"/>
    <property type="match status" value="1"/>
</dbReference>
<evidence type="ECO:0000256" key="1">
    <source>
        <dbReference type="ARBA" id="ARBA00009981"/>
    </source>
</evidence>
<evidence type="ECO:0000256" key="2">
    <source>
        <dbReference type="RuleBase" id="RU362080"/>
    </source>
</evidence>
<dbReference type="Gene3D" id="3.40.1620.10">
    <property type="entry name" value="YefM-like domain"/>
    <property type="match status" value="1"/>
</dbReference>
<dbReference type="InterPro" id="IPR006442">
    <property type="entry name" value="Antitoxin_Phd/YefM"/>
</dbReference>